<name>D6TRQ8_KTERA</name>
<dbReference type="InterPro" id="IPR016181">
    <property type="entry name" value="Acyl_CoA_acyltransferase"/>
</dbReference>
<keyword evidence="3" id="KW-1185">Reference proteome</keyword>
<dbReference type="InParanoid" id="D6TRQ8"/>
<dbReference type="InterPro" id="IPR051554">
    <property type="entry name" value="Acetyltransferase_Eis"/>
</dbReference>
<dbReference type="Gene3D" id="3.40.630.30">
    <property type="match status" value="2"/>
</dbReference>
<dbReference type="AlphaFoldDB" id="D6TRQ8"/>
<evidence type="ECO:0000259" key="1">
    <source>
        <dbReference type="PROSITE" id="PS51186"/>
    </source>
</evidence>
<proteinExistence type="predicted"/>
<accession>D6TRQ8</accession>
<evidence type="ECO:0000313" key="3">
    <source>
        <dbReference type="Proteomes" id="UP000004508"/>
    </source>
</evidence>
<dbReference type="RefSeq" id="WP_007909955.1">
    <property type="nucleotide sequence ID" value="NZ_ADVG01000002.1"/>
</dbReference>
<dbReference type="CDD" id="cd04301">
    <property type="entry name" value="NAT_SF"/>
    <property type="match status" value="1"/>
</dbReference>
<reference evidence="2 3" key="1">
    <citation type="journal article" date="2011" name="Stand. Genomic Sci.">
        <title>Non-contiguous finished genome sequence and contextual data of the filamentous soil bacterium Ktedonobacter racemifer type strain (SOSP1-21).</title>
        <authorList>
            <person name="Chang Y.J."/>
            <person name="Land M."/>
            <person name="Hauser L."/>
            <person name="Chertkov O."/>
            <person name="Del Rio T.G."/>
            <person name="Nolan M."/>
            <person name="Copeland A."/>
            <person name="Tice H."/>
            <person name="Cheng J.F."/>
            <person name="Lucas S."/>
            <person name="Han C."/>
            <person name="Goodwin L."/>
            <person name="Pitluck S."/>
            <person name="Ivanova N."/>
            <person name="Ovchinikova G."/>
            <person name="Pati A."/>
            <person name="Chen A."/>
            <person name="Palaniappan K."/>
            <person name="Mavromatis K."/>
            <person name="Liolios K."/>
            <person name="Brettin T."/>
            <person name="Fiebig A."/>
            <person name="Rohde M."/>
            <person name="Abt B."/>
            <person name="Goker M."/>
            <person name="Detter J.C."/>
            <person name="Woyke T."/>
            <person name="Bristow J."/>
            <person name="Eisen J.A."/>
            <person name="Markowitz V."/>
            <person name="Hugenholtz P."/>
            <person name="Kyrpides N.C."/>
            <person name="Klenk H.P."/>
            <person name="Lapidus A."/>
        </authorList>
    </citation>
    <scope>NUCLEOTIDE SEQUENCE [LARGE SCALE GENOMIC DNA]</scope>
    <source>
        <strain evidence="3">DSM 44963</strain>
    </source>
</reference>
<organism evidence="2 3">
    <name type="scientific">Ktedonobacter racemifer DSM 44963</name>
    <dbReference type="NCBI Taxonomy" id="485913"/>
    <lineage>
        <taxon>Bacteria</taxon>
        <taxon>Bacillati</taxon>
        <taxon>Chloroflexota</taxon>
        <taxon>Ktedonobacteria</taxon>
        <taxon>Ktedonobacterales</taxon>
        <taxon>Ktedonobacteraceae</taxon>
        <taxon>Ktedonobacter</taxon>
    </lineage>
</organism>
<dbReference type="GO" id="GO:0030649">
    <property type="term" value="P:aminoglycoside antibiotic catabolic process"/>
    <property type="evidence" value="ECO:0007669"/>
    <property type="project" value="TreeGrafter"/>
</dbReference>
<dbReference type="EMBL" id="ADVG01000002">
    <property type="protein sequence ID" value="EFH86010.1"/>
    <property type="molecule type" value="Genomic_DNA"/>
</dbReference>
<evidence type="ECO:0000313" key="2">
    <source>
        <dbReference type="EMBL" id="EFH86010.1"/>
    </source>
</evidence>
<gene>
    <name evidence="2" type="ORF">Krac_7276</name>
</gene>
<feature type="domain" description="N-acetyltransferase" evidence="1">
    <location>
        <begin position="3"/>
        <end position="154"/>
    </location>
</feature>
<dbReference type="eggNOG" id="COG4552">
    <property type="taxonomic scope" value="Bacteria"/>
</dbReference>
<dbReference type="GO" id="GO:0034069">
    <property type="term" value="F:aminoglycoside N-acetyltransferase activity"/>
    <property type="evidence" value="ECO:0007669"/>
    <property type="project" value="TreeGrafter"/>
</dbReference>
<dbReference type="PANTHER" id="PTHR37817:SF1">
    <property type="entry name" value="N-ACETYLTRANSFERASE EIS"/>
    <property type="match status" value="1"/>
</dbReference>
<sequence length="424" mass="47703">MTIVVRQLATPEEMDQQFIWSDQAFSPTPNPANARTWGQTVLTQPDFRPQQLRGAFRDEAHLGGYALYEWTMRIGEARISTGCIGMVVTDSSQRKQGVATALMHDAIQFAREQGHSLLLLDGIPNFYYRYGYTDVFDSSTEEINRAAILAHPASAHTVRQATPEDAQSIRDLYERRLSGFTGSFERSREKQEYLLRHRFGKNTVLLATSPEGQVEGYVLASRAPSPAVALELCADNWPAQIALMQAHAHLSDGPEAPATHTYYLPPTSEELYRAIAHLEVPDTSQWGNPSAEWGIRTVQAHHRYAGWMGRIVHLPTFLDALLPELQARWRRSLAHWSGELHFLVGEESYTLGISGSELQGTTKPNDNASTFQCSPQDFAQLVLGYRPLSWVLTQQPQELSPTEQAVLQHLFPPSQPWISFSDWF</sequence>
<keyword evidence="2" id="KW-0808">Transferase</keyword>
<dbReference type="PANTHER" id="PTHR37817">
    <property type="entry name" value="N-ACETYLTRANSFERASE EIS"/>
    <property type="match status" value="1"/>
</dbReference>
<dbReference type="Pfam" id="PF13527">
    <property type="entry name" value="Acetyltransf_9"/>
    <property type="match status" value="1"/>
</dbReference>
<dbReference type="Proteomes" id="UP000004508">
    <property type="component" value="Unassembled WGS sequence"/>
</dbReference>
<comment type="caution">
    <text evidence="2">The sequence shown here is derived from an EMBL/GenBank/DDBJ whole genome shotgun (WGS) entry which is preliminary data.</text>
</comment>
<dbReference type="SUPFAM" id="SSF55729">
    <property type="entry name" value="Acyl-CoA N-acyltransferases (Nat)"/>
    <property type="match status" value="1"/>
</dbReference>
<dbReference type="STRING" id="485913.Krac_7276"/>
<protein>
    <submittedName>
        <fullName evidence="2">GCN5-related N-acetyltransferase</fullName>
    </submittedName>
</protein>
<dbReference type="InterPro" id="IPR000182">
    <property type="entry name" value="GNAT_dom"/>
</dbReference>
<dbReference type="OrthoDB" id="143110at2"/>
<dbReference type="PROSITE" id="PS51186">
    <property type="entry name" value="GNAT"/>
    <property type="match status" value="1"/>
</dbReference>